<dbReference type="CDD" id="cd00609">
    <property type="entry name" value="AAT_like"/>
    <property type="match status" value="1"/>
</dbReference>
<dbReference type="Proteomes" id="UP000262825">
    <property type="component" value="Unassembled WGS sequence"/>
</dbReference>
<dbReference type="VEuPathDB" id="FungiDB:SCODWIG_02390"/>
<keyword evidence="3" id="KW-1185">Reference proteome</keyword>
<dbReference type="AlphaFoldDB" id="A0A376B7S6"/>
<evidence type="ECO:0000259" key="1">
    <source>
        <dbReference type="Pfam" id="PF00155"/>
    </source>
</evidence>
<feature type="domain" description="Aminotransferase class I/classII large" evidence="1">
    <location>
        <begin position="80"/>
        <end position="457"/>
    </location>
</feature>
<gene>
    <name evidence="2" type="ORF">SCODWIG_02390</name>
</gene>
<evidence type="ECO:0000313" key="3">
    <source>
        <dbReference type="Proteomes" id="UP000262825"/>
    </source>
</evidence>
<dbReference type="InterPro" id="IPR004839">
    <property type="entry name" value="Aminotransferase_I/II_large"/>
</dbReference>
<name>A0A376B7S6_9ASCO</name>
<sequence length="474" mass="53432">MLSMNSSVLIIKSPPPSKEINIFSNNMTTKKIIYKYNFYVGHPSLTLLPNKEIIKATTELLTPKERPFDKDPDNLHPLNYGSDLGSKWVRSNITDLINSFYHNTSLTNPEFINLTNGASYGILNILELTACPIYTKQVFIISPTYFLINDIFVDAGYSGKLCSIKETEGGSSIDFKKLLNKLEILESQGVDNNNNNNNNANHRGTKIASDQQKHIYKYIMYLIPTFSNPSGSTYSTETRIKLIEIARKYDMLIISDDVYDMLNYDTDATKIPPRIVHLDRLTIQNHQKNSTFGNSISNCTFSKLIAPGLRCGYQETATSLLATCLSKGGANHSGGSPSQLNANIIGTLITNGDFQNILQNLKRTYSERCDVMYKSILKYLPPGTLYNKQLGGYFSWCVLPDEYNCKEICEICKYEFGVLLANGNDFEVYGDENKEGWGKNSVRLSCSYLESDEIENGIRLWGEACKMYINSKHK</sequence>
<dbReference type="PANTHER" id="PTHR42858:SF1">
    <property type="entry name" value="LD15494P"/>
    <property type="match status" value="1"/>
</dbReference>
<dbReference type="SUPFAM" id="SSF53383">
    <property type="entry name" value="PLP-dependent transferases"/>
    <property type="match status" value="1"/>
</dbReference>
<dbReference type="EMBL" id="UFAJ01000406">
    <property type="protein sequence ID" value="SSD60629.1"/>
    <property type="molecule type" value="Genomic_DNA"/>
</dbReference>
<proteinExistence type="predicted"/>
<reference evidence="3" key="1">
    <citation type="submission" date="2018-06" db="EMBL/GenBank/DDBJ databases">
        <authorList>
            <person name="Guldener U."/>
        </authorList>
    </citation>
    <scope>NUCLEOTIDE SEQUENCE [LARGE SCALE GENOMIC DNA]</scope>
    <source>
        <strain evidence="3">UTAD17</strain>
    </source>
</reference>
<protein>
    <submittedName>
        <fullName evidence="2">Related to 2-aminoadipate transaminase</fullName>
    </submittedName>
</protein>
<dbReference type="GO" id="GO:0030170">
    <property type="term" value="F:pyridoxal phosphate binding"/>
    <property type="evidence" value="ECO:0007669"/>
    <property type="project" value="InterPro"/>
</dbReference>
<dbReference type="PANTHER" id="PTHR42858">
    <property type="entry name" value="AMINOTRANSFERASE"/>
    <property type="match status" value="1"/>
</dbReference>
<evidence type="ECO:0000313" key="2">
    <source>
        <dbReference type="EMBL" id="SSD60629.1"/>
    </source>
</evidence>
<dbReference type="InterPro" id="IPR015421">
    <property type="entry name" value="PyrdxlP-dep_Trfase_major"/>
</dbReference>
<dbReference type="Gene3D" id="3.40.640.10">
    <property type="entry name" value="Type I PLP-dependent aspartate aminotransferase-like (Major domain)"/>
    <property type="match status" value="1"/>
</dbReference>
<dbReference type="OrthoDB" id="7042322at2759"/>
<dbReference type="InterPro" id="IPR015422">
    <property type="entry name" value="PyrdxlP-dep_Trfase_small"/>
</dbReference>
<dbReference type="Pfam" id="PF00155">
    <property type="entry name" value="Aminotran_1_2"/>
    <property type="match status" value="1"/>
</dbReference>
<organism evidence="2 3">
    <name type="scientific">Saccharomycodes ludwigii</name>
    <dbReference type="NCBI Taxonomy" id="36035"/>
    <lineage>
        <taxon>Eukaryota</taxon>
        <taxon>Fungi</taxon>
        <taxon>Dikarya</taxon>
        <taxon>Ascomycota</taxon>
        <taxon>Saccharomycotina</taxon>
        <taxon>Saccharomycetes</taxon>
        <taxon>Saccharomycodales</taxon>
        <taxon>Saccharomycodaceae</taxon>
        <taxon>Saccharomycodes</taxon>
    </lineage>
</organism>
<dbReference type="GO" id="GO:0047536">
    <property type="term" value="F:2-aminoadipate transaminase activity"/>
    <property type="evidence" value="ECO:0007669"/>
    <property type="project" value="TreeGrafter"/>
</dbReference>
<accession>A0A376B7S6</accession>
<dbReference type="InterPro" id="IPR015424">
    <property type="entry name" value="PyrdxlP-dep_Trfase"/>
</dbReference>
<dbReference type="Gene3D" id="3.90.1150.10">
    <property type="entry name" value="Aspartate Aminotransferase, domain 1"/>
    <property type="match status" value="1"/>
</dbReference>